<accession>A0A4S8KY50</accession>
<evidence type="ECO:0000256" key="7">
    <source>
        <dbReference type="ARBA" id="ARBA00023288"/>
    </source>
</evidence>
<gene>
    <name evidence="12" type="ORF">K435DRAFT_694592</name>
</gene>
<evidence type="ECO:0000256" key="1">
    <source>
        <dbReference type="ARBA" id="ARBA00004141"/>
    </source>
</evidence>
<keyword evidence="8 10" id="KW-0012">Acyltransferase</keyword>
<proteinExistence type="inferred from homology"/>
<organism evidence="12 13">
    <name type="scientific">Dendrothele bispora (strain CBS 962.96)</name>
    <dbReference type="NCBI Taxonomy" id="1314807"/>
    <lineage>
        <taxon>Eukaryota</taxon>
        <taxon>Fungi</taxon>
        <taxon>Dikarya</taxon>
        <taxon>Basidiomycota</taxon>
        <taxon>Agaricomycotina</taxon>
        <taxon>Agaricomycetes</taxon>
        <taxon>Agaricomycetidae</taxon>
        <taxon>Agaricales</taxon>
        <taxon>Agaricales incertae sedis</taxon>
        <taxon>Dendrothele</taxon>
    </lineage>
</organism>
<evidence type="ECO:0000256" key="10">
    <source>
        <dbReference type="RuleBase" id="RU079119"/>
    </source>
</evidence>
<reference evidence="12 13" key="1">
    <citation type="journal article" date="2019" name="Nat. Ecol. Evol.">
        <title>Megaphylogeny resolves global patterns of mushroom evolution.</title>
        <authorList>
            <person name="Varga T."/>
            <person name="Krizsan K."/>
            <person name="Foldi C."/>
            <person name="Dima B."/>
            <person name="Sanchez-Garcia M."/>
            <person name="Sanchez-Ramirez S."/>
            <person name="Szollosi G.J."/>
            <person name="Szarkandi J.G."/>
            <person name="Papp V."/>
            <person name="Albert L."/>
            <person name="Andreopoulos W."/>
            <person name="Angelini C."/>
            <person name="Antonin V."/>
            <person name="Barry K.W."/>
            <person name="Bougher N.L."/>
            <person name="Buchanan P."/>
            <person name="Buyck B."/>
            <person name="Bense V."/>
            <person name="Catcheside P."/>
            <person name="Chovatia M."/>
            <person name="Cooper J."/>
            <person name="Damon W."/>
            <person name="Desjardin D."/>
            <person name="Finy P."/>
            <person name="Geml J."/>
            <person name="Haridas S."/>
            <person name="Hughes K."/>
            <person name="Justo A."/>
            <person name="Karasinski D."/>
            <person name="Kautmanova I."/>
            <person name="Kiss B."/>
            <person name="Kocsube S."/>
            <person name="Kotiranta H."/>
            <person name="LaButti K.M."/>
            <person name="Lechner B.E."/>
            <person name="Liimatainen K."/>
            <person name="Lipzen A."/>
            <person name="Lukacs Z."/>
            <person name="Mihaltcheva S."/>
            <person name="Morgado L.N."/>
            <person name="Niskanen T."/>
            <person name="Noordeloos M.E."/>
            <person name="Ohm R.A."/>
            <person name="Ortiz-Santana B."/>
            <person name="Ovrebo C."/>
            <person name="Racz N."/>
            <person name="Riley R."/>
            <person name="Savchenko A."/>
            <person name="Shiryaev A."/>
            <person name="Soop K."/>
            <person name="Spirin V."/>
            <person name="Szebenyi C."/>
            <person name="Tomsovsky M."/>
            <person name="Tulloss R.E."/>
            <person name="Uehling J."/>
            <person name="Grigoriev I.V."/>
            <person name="Vagvolgyi C."/>
            <person name="Papp T."/>
            <person name="Martin F.M."/>
            <person name="Miettinen O."/>
            <person name="Hibbett D.S."/>
            <person name="Nagy L.G."/>
        </authorList>
    </citation>
    <scope>NUCLEOTIDE SEQUENCE [LARGE SCALE GENOMIC DNA]</scope>
    <source>
        <strain evidence="12 13">CBS 962.96</strain>
    </source>
</reference>
<comment type="subcellular location">
    <subcellularLocation>
        <location evidence="1">Membrane</location>
        <topology evidence="1">Multi-pass membrane protein</topology>
    </subcellularLocation>
</comment>
<dbReference type="EC" id="2.3.1.225" evidence="10"/>
<evidence type="ECO:0000256" key="8">
    <source>
        <dbReference type="ARBA" id="ARBA00023315"/>
    </source>
</evidence>
<feature type="transmembrane region" description="Helical" evidence="10">
    <location>
        <begin position="45"/>
        <end position="65"/>
    </location>
</feature>
<comment type="similarity">
    <text evidence="10">Belongs to the DHHC palmitoyltransferase family.</text>
</comment>
<dbReference type="GO" id="GO:0019706">
    <property type="term" value="F:protein-cysteine S-palmitoyltransferase activity"/>
    <property type="evidence" value="ECO:0007669"/>
    <property type="project" value="UniProtKB-EC"/>
</dbReference>
<evidence type="ECO:0000256" key="5">
    <source>
        <dbReference type="ARBA" id="ARBA00023136"/>
    </source>
</evidence>
<sequence>MASRGRPKPLVTIDNLGPPPGVSQVFTPVQDDDAPKKRWYHYVPLYGTVILIFSPHPSLLYFLVHHYLVTLNQPIRFTIHLLITYTLTFLMCTSLIVLVARDPGPVKFEEAGRDDEGSEQVGLTEALNSPDDFSAPGRWCRACWAPKPERTHHCSFCGRCVLKMDHHCPWLGNRCIGHRTYPAFLHFLLCITLLASYIAVISAYALHYAFTHPYTIDEVTPVHELLLAFAGIVFTLVIGSFFLYHVYLVTTNQTTLENISPFLLLRHLPVLPTTEYSHRLSDPPLEHELSYPQRRLVKDAHRNIRLYDIGWKKNWKQVLGCTRSLGWVYRALYGGSSNGDGKSFPRNVRSEELLTRLARELVSVDK</sequence>
<evidence type="ECO:0000256" key="6">
    <source>
        <dbReference type="ARBA" id="ARBA00023139"/>
    </source>
</evidence>
<keyword evidence="7" id="KW-0449">Lipoprotein</keyword>
<feature type="transmembrane region" description="Helical" evidence="10">
    <location>
        <begin position="77"/>
        <end position="100"/>
    </location>
</feature>
<feature type="domain" description="Palmitoyltransferase DHHC" evidence="11">
    <location>
        <begin position="137"/>
        <end position="259"/>
    </location>
</feature>
<dbReference type="InterPro" id="IPR039859">
    <property type="entry name" value="PFA4/ZDH16/20/ERF2-like"/>
</dbReference>
<name>A0A4S8KY50_DENBC</name>
<comment type="catalytic activity">
    <reaction evidence="9 10">
        <text>L-cysteinyl-[protein] + hexadecanoyl-CoA = S-hexadecanoyl-L-cysteinyl-[protein] + CoA</text>
        <dbReference type="Rhea" id="RHEA:36683"/>
        <dbReference type="Rhea" id="RHEA-COMP:10131"/>
        <dbReference type="Rhea" id="RHEA-COMP:11032"/>
        <dbReference type="ChEBI" id="CHEBI:29950"/>
        <dbReference type="ChEBI" id="CHEBI:57287"/>
        <dbReference type="ChEBI" id="CHEBI:57379"/>
        <dbReference type="ChEBI" id="CHEBI:74151"/>
        <dbReference type="EC" id="2.3.1.225"/>
    </reaction>
</comment>
<evidence type="ECO:0000259" key="11">
    <source>
        <dbReference type="Pfam" id="PF01529"/>
    </source>
</evidence>
<protein>
    <recommendedName>
        <fullName evidence="10">Palmitoyltransferase</fullName>
        <ecNumber evidence="10">2.3.1.225</ecNumber>
    </recommendedName>
</protein>
<dbReference type="OrthoDB" id="9909019at2759"/>
<dbReference type="AlphaFoldDB" id="A0A4S8KY50"/>
<dbReference type="InterPro" id="IPR001594">
    <property type="entry name" value="Palmitoyltrfase_DHHC"/>
</dbReference>
<evidence type="ECO:0000256" key="4">
    <source>
        <dbReference type="ARBA" id="ARBA00022989"/>
    </source>
</evidence>
<evidence type="ECO:0000256" key="9">
    <source>
        <dbReference type="ARBA" id="ARBA00048048"/>
    </source>
</evidence>
<dbReference type="PANTHER" id="PTHR12246">
    <property type="entry name" value="PALMITOYLTRANSFERASE ZDHHC16"/>
    <property type="match status" value="1"/>
</dbReference>
<keyword evidence="2 10" id="KW-0808">Transferase</keyword>
<dbReference type="GO" id="GO:0016020">
    <property type="term" value="C:membrane"/>
    <property type="evidence" value="ECO:0007669"/>
    <property type="project" value="UniProtKB-SubCell"/>
</dbReference>
<evidence type="ECO:0000313" key="12">
    <source>
        <dbReference type="EMBL" id="THU80952.1"/>
    </source>
</evidence>
<feature type="transmembrane region" description="Helical" evidence="10">
    <location>
        <begin position="225"/>
        <end position="247"/>
    </location>
</feature>
<keyword evidence="6" id="KW-0564">Palmitate</keyword>
<dbReference type="Proteomes" id="UP000297245">
    <property type="component" value="Unassembled WGS sequence"/>
</dbReference>
<keyword evidence="3 10" id="KW-0812">Transmembrane</keyword>
<keyword evidence="13" id="KW-1185">Reference proteome</keyword>
<feature type="transmembrane region" description="Helical" evidence="10">
    <location>
        <begin position="183"/>
        <end position="205"/>
    </location>
</feature>
<evidence type="ECO:0000313" key="13">
    <source>
        <dbReference type="Proteomes" id="UP000297245"/>
    </source>
</evidence>
<keyword evidence="4 10" id="KW-1133">Transmembrane helix</keyword>
<dbReference type="Pfam" id="PF01529">
    <property type="entry name" value="DHHC"/>
    <property type="match status" value="1"/>
</dbReference>
<dbReference type="EMBL" id="ML179856">
    <property type="protein sequence ID" value="THU80952.1"/>
    <property type="molecule type" value="Genomic_DNA"/>
</dbReference>
<evidence type="ECO:0000256" key="2">
    <source>
        <dbReference type="ARBA" id="ARBA00022679"/>
    </source>
</evidence>
<comment type="domain">
    <text evidence="10">The DHHC domain is required for palmitoyltransferase activity.</text>
</comment>
<keyword evidence="5 10" id="KW-0472">Membrane</keyword>
<evidence type="ECO:0000256" key="3">
    <source>
        <dbReference type="ARBA" id="ARBA00022692"/>
    </source>
</evidence>
<dbReference type="PROSITE" id="PS50216">
    <property type="entry name" value="DHHC"/>
    <property type="match status" value="1"/>
</dbReference>